<sequence>MSNPVNESRLCDNSEVEISEEELKYYKSICDKNAINDSNVNIYLDRIENIIKQIKNISQKDIDNSDNPAEIEFYLELIKNSNNPAEIEFYLEFIKNSVKSVKNTMKDPN</sequence>
<reference evidence="1" key="1">
    <citation type="journal article" date="2020" name="Nature">
        <title>Giant virus diversity and host interactions through global metagenomics.</title>
        <authorList>
            <person name="Schulz F."/>
            <person name="Roux S."/>
            <person name="Paez-Espino D."/>
            <person name="Jungbluth S."/>
            <person name="Walsh D.A."/>
            <person name="Denef V.J."/>
            <person name="McMahon K.D."/>
            <person name="Konstantinidis K.T."/>
            <person name="Eloe-Fadrosh E.A."/>
            <person name="Kyrpides N.C."/>
            <person name="Woyke T."/>
        </authorList>
    </citation>
    <scope>NUCLEOTIDE SEQUENCE</scope>
    <source>
        <strain evidence="1">GVMAG-S-1016713-123</strain>
    </source>
</reference>
<name>A0A6C0LUH2_9ZZZZ</name>
<proteinExistence type="predicted"/>
<dbReference type="EMBL" id="MN740568">
    <property type="protein sequence ID" value="QHU34257.1"/>
    <property type="molecule type" value="Genomic_DNA"/>
</dbReference>
<evidence type="ECO:0000313" key="1">
    <source>
        <dbReference type="EMBL" id="QHU34257.1"/>
    </source>
</evidence>
<accession>A0A6C0LUH2</accession>
<protein>
    <submittedName>
        <fullName evidence="1">Uncharacterized protein</fullName>
    </submittedName>
</protein>
<dbReference type="AlphaFoldDB" id="A0A6C0LUH2"/>
<organism evidence="1">
    <name type="scientific">viral metagenome</name>
    <dbReference type="NCBI Taxonomy" id="1070528"/>
    <lineage>
        <taxon>unclassified sequences</taxon>
        <taxon>metagenomes</taxon>
        <taxon>organismal metagenomes</taxon>
    </lineage>
</organism>